<dbReference type="Proteomes" id="UP000593594">
    <property type="component" value="Chromosome"/>
</dbReference>
<dbReference type="Pfam" id="PF11164">
    <property type="entry name" value="DUF2948"/>
    <property type="match status" value="1"/>
</dbReference>
<reference evidence="1 2" key="1">
    <citation type="submission" date="2020-06" db="EMBL/GenBank/DDBJ databases">
        <title>Genome sequence of 2 isolates from Red Sea Mangroves.</title>
        <authorList>
            <person name="Sefrji F."/>
            <person name="Michoud G."/>
            <person name="Merlino G."/>
            <person name="Daffonchio D."/>
        </authorList>
    </citation>
    <scope>NUCLEOTIDE SEQUENCE [LARGE SCALE GENOMIC DNA]</scope>
    <source>
        <strain evidence="1 2">R1DC25</strain>
    </source>
</reference>
<dbReference type="InterPro" id="IPR021335">
    <property type="entry name" value="DUF2948"/>
</dbReference>
<evidence type="ECO:0000313" key="2">
    <source>
        <dbReference type="Proteomes" id="UP000593594"/>
    </source>
</evidence>
<accession>A0A7S8HBJ0</accession>
<dbReference type="EMBL" id="CP058214">
    <property type="protein sequence ID" value="QPC42541.1"/>
    <property type="molecule type" value="Genomic_DNA"/>
</dbReference>
<organism evidence="1 2">
    <name type="scientific">Kaustia mangrovi</name>
    <dbReference type="NCBI Taxonomy" id="2593653"/>
    <lineage>
        <taxon>Bacteria</taxon>
        <taxon>Pseudomonadati</taxon>
        <taxon>Pseudomonadota</taxon>
        <taxon>Alphaproteobacteria</taxon>
        <taxon>Hyphomicrobiales</taxon>
        <taxon>Parvibaculaceae</taxon>
        <taxon>Kaustia</taxon>
    </lineage>
</organism>
<sequence length="149" mass="16428">MDLLKLSAFDEDDLKVISAHMQDAVLRVGDIRYLPGERRLALVANRFDWESGLRGGEGPAFQRRRAGLHFDHVFSARSQNIRQGADDAVLSLLSIAFAPGEAPSGEITLTFSGGGTLWLDVECIEAHMADLGPVWETGRKPEHDLTDRD</sequence>
<keyword evidence="2" id="KW-1185">Reference proteome</keyword>
<evidence type="ECO:0000313" key="1">
    <source>
        <dbReference type="EMBL" id="QPC42541.1"/>
    </source>
</evidence>
<dbReference type="AlphaFoldDB" id="A0A7S8HBJ0"/>
<proteinExistence type="predicted"/>
<gene>
    <name evidence="1" type="ORF">HW532_07370</name>
</gene>
<dbReference type="RefSeq" id="WP_213163775.1">
    <property type="nucleotide sequence ID" value="NZ_CP058214.1"/>
</dbReference>
<dbReference type="KEGG" id="kmn:HW532_07370"/>
<name>A0A7S8HBJ0_9HYPH</name>
<protein>
    <submittedName>
        <fullName evidence="1">DUF2948 family protein</fullName>
    </submittedName>
</protein>